<dbReference type="InterPro" id="IPR001992">
    <property type="entry name" value="T2SS_GspF/T4SS_PilC_CS"/>
</dbReference>
<dbReference type="PANTHER" id="PTHR30012">
    <property type="entry name" value="GENERAL SECRETION PATHWAY PROTEIN"/>
    <property type="match status" value="1"/>
</dbReference>
<dbReference type="InterPro" id="IPR018076">
    <property type="entry name" value="T2SS_GspF_dom"/>
</dbReference>
<feature type="transmembrane region" description="Helical" evidence="10">
    <location>
        <begin position="215"/>
        <end position="241"/>
    </location>
</feature>
<keyword evidence="5" id="KW-0997">Cell inner membrane</keyword>
<dbReference type="PROSITE" id="PS00874">
    <property type="entry name" value="T2SP_F"/>
    <property type="match status" value="1"/>
</dbReference>
<feature type="domain" description="Type II secretion system protein GspF" evidence="11">
    <location>
        <begin position="73"/>
        <end position="196"/>
    </location>
</feature>
<keyword evidence="3 9" id="KW-0813">Transport</keyword>
<dbReference type="FunFam" id="1.20.81.30:FF:000001">
    <property type="entry name" value="Type II secretion system protein F"/>
    <property type="match status" value="2"/>
</dbReference>
<dbReference type="EMBL" id="CADCSY010000037">
    <property type="protein sequence ID" value="CAA9224785.1"/>
    <property type="molecule type" value="Genomic_DNA"/>
</dbReference>
<dbReference type="Pfam" id="PF00482">
    <property type="entry name" value="T2SSF"/>
    <property type="match status" value="2"/>
</dbReference>
<feature type="domain" description="Type II secretion system protein GspF" evidence="11">
    <location>
        <begin position="276"/>
        <end position="398"/>
    </location>
</feature>
<evidence type="ECO:0000256" key="10">
    <source>
        <dbReference type="SAM" id="Phobius"/>
    </source>
</evidence>
<keyword evidence="8 10" id="KW-0472">Membrane</keyword>
<evidence type="ECO:0000313" key="12">
    <source>
        <dbReference type="EMBL" id="CAA9224785.1"/>
    </source>
</evidence>
<evidence type="ECO:0000256" key="8">
    <source>
        <dbReference type="ARBA" id="ARBA00023136"/>
    </source>
</evidence>
<proteinExistence type="inferred from homology"/>
<evidence type="ECO:0000256" key="2">
    <source>
        <dbReference type="ARBA" id="ARBA00005745"/>
    </source>
</evidence>
<sequence>MAVDTYTYKVRDSEGRTLQGQLEADNSELVASKLRSMGYVPVAIDRQGGGAMKKELKIPGIGNKVNQKEISVFARQFATMINAGLSLIRALHILGEQTESKLLKEIVTEVRLDVEKGASLSQALTRHPKAFNRLFVAMVKAGEVGGVLDSVLMQLASIIEKQVELKRKIKSAMTYPVAVLALVLLIVTAMLLFIVPTFESLYADLGGTLPLPTRLLLIVSGIVSKFAPVIFVVEVVFVVLFKRWIASESGRAKWDVFKLKVPVFGKLVHKTAITRFSRTFAVLLRSGVPILEALEITSETVGNTVVASAIKDVQTAVKQGESVAGPLGRHPIFPPMVVQMLAVGEETGNVDEMLEKVADFYDAEIEAIVDALTSLLEPLLIVVMGGAVGGMVVALYMPMFQIINLVQ</sequence>
<dbReference type="GO" id="GO:0015628">
    <property type="term" value="P:protein secretion by the type II secretion system"/>
    <property type="evidence" value="ECO:0007669"/>
    <property type="project" value="TreeGrafter"/>
</dbReference>
<dbReference type="Gene3D" id="1.20.81.30">
    <property type="entry name" value="Type II secretion system (T2SS), domain F"/>
    <property type="match status" value="2"/>
</dbReference>
<dbReference type="AlphaFoldDB" id="A0A6J4HHR0"/>
<evidence type="ECO:0000256" key="4">
    <source>
        <dbReference type="ARBA" id="ARBA00022475"/>
    </source>
</evidence>
<evidence type="ECO:0000256" key="7">
    <source>
        <dbReference type="ARBA" id="ARBA00022989"/>
    </source>
</evidence>
<gene>
    <name evidence="12" type="ORF">AVDCRST_MAG20-747</name>
</gene>
<evidence type="ECO:0000256" key="3">
    <source>
        <dbReference type="ARBA" id="ARBA00022448"/>
    </source>
</evidence>
<dbReference type="PANTHER" id="PTHR30012:SF7">
    <property type="entry name" value="PROTEIN TRANSPORT PROTEIN HOFC HOMOLOG"/>
    <property type="match status" value="1"/>
</dbReference>
<accession>A0A6J4HHR0</accession>
<evidence type="ECO:0000259" key="11">
    <source>
        <dbReference type="Pfam" id="PF00482"/>
    </source>
</evidence>
<dbReference type="GO" id="GO:0005886">
    <property type="term" value="C:plasma membrane"/>
    <property type="evidence" value="ECO:0007669"/>
    <property type="project" value="UniProtKB-SubCell"/>
</dbReference>
<feature type="transmembrane region" description="Helical" evidence="10">
    <location>
        <begin position="175"/>
        <end position="195"/>
    </location>
</feature>
<dbReference type="PRINTS" id="PR00812">
    <property type="entry name" value="BCTERIALGSPF"/>
</dbReference>
<evidence type="ECO:0000256" key="1">
    <source>
        <dbReference type="ARBA" id="ARBA00004429"/>
    </source>
</evidence>
<name>A0A6J4HHR0_9ACTN</name>
<dbReference type="InterPro" id="IPR042094">
    <property type="entry name" value="T2SS_GspF_sf"/>
</dbReference>
<comment type="similarity">
    <text evidence="2 9">Belongs to the GSP F family.</text>
</comment>
<keyword evidence="7 10" id="KW-1133">Transmembrane helix</keyword>
<keyword evidence="4" id="KW-1003">Cell membrane</keyword>
<feature type="transmembrane region" description="Helical" evidence="10">
    <location>
        <begin position="379"/>
        <end position="403"/>
    </location>
</feature>
<evidence type="ECO:0000256" key="5">
    <source>
        <dbReference type="ARBA" id="ARBA00022519"/>
    </source>
</evidence>
<dbReference type="InterPro" id="IPR003004">
    <property type="entry name" value="GspF/PilC"/>
</dbReference>
<comment type="subcellular location">
    <subcellularLocation>
        <location evidence="1">Cell inner membrane</location>
        <topology evidence="1">Multi-pass membrane protein</topology>
    </subcellularLocation>
    <subcellularLocation>
        <location evidence="9">Cell membrane</location>
        <topology evidence="9">Multi-pass membrane protein</topology>
    </subcellularLocation>
</comment>
<keyword evidence="6 9" id="KW-0812">Transmembrane</keyword>
<evidence type="ECO:0000256" key="9">
    <source>
        <dbReference type="RuleBase" id="RU003923"/>
    </source>
</evidence>
<organism evidence="12">
    <name type="scientific">uncultured Acidimicrobiales bacterium</name>
    <dbReference type="NCBI Taxonomy" id="310071"/>
    <lineage>
        <taxon>Bacteria</taxon>
        <taxon>Bacillati</taxon>
        <taxon>Actinomycetota</taxon>
        <taxon>Acidimicrobiia</taxon>
        <taxon>Acidimicrobiales</taxon>
        <taxon>environmental samples</taxon>
    </lineage>
</organism>
<protein>
    <submittedName>
        <fullName evidence="12">Type IV fimbrial assembly protein PilC</fullName>
    </submittedName>
</protein>
<evidence type="ECO:0000256" key="6">
    <source>
        <dbReference type="ARBA" id="ARBA00022692"/>
    </source>
</evidence>
<reference evidence="12" key="1">
    <citation type="submission" date="2020-02" db="EMBL/GenBank/DDBJ databases">
        <authorList>
            <person name="Meier V. D."/>
        </authorList>
    </citation>
    <scope>NUCLEOTIDE SEQUENCE</scope>
    <source>
        <strain evidence="12">AVDCRST_MAG20</strain>
    </source>
</reference>